<feature type="transmembrane region" description="Helical" evidence="9">
    <location>
        <begin position="172"/>
        <end position="190"/>
    </location>
</feature>
<dbReference type="InterPro" id="IPR036259">
    <property type="entry name" value="MFS_trans_sf"/>
</dbReference>
<feature type="transmembrane region" description="Helical" evidence="9">
    <location>
        <begin position="105"/>
        <end position="127"/>
    </location>
</feature>
<keyword evidence="8 9" id="KW-0472">Membrane</keyword>
<comment type="similarity">
    <text evidence="2">Belongs to the major facilitator superfamily. Set transporter family.</text>
</comment>
<feature type="domain" description="Major facilitator superfamily (MFS) profile" evidence="10">
    <location>
        <begin position="1"/>
        <end position="389"/>
    </location>
</feature>
<dbReference type="RefSeq" id="WP_344138801.1">
    <property type="nucleotide sequence ID" value="NZ_BAAALT010000260.1"/>
</dbReference>
<reference evidence="12" key="1">
    <citation type="journal article" date="2019" name="Int. J. Syst. Evol. Microbiol.">
        <title>The Global Catalogue of Microorganisms (GCM) 10K type strain sequencing project: providing services to taxonomists for standard genome sequencing and annotation.</title>
        <authorList>
            <consortium name="The Broad Institute Genomics Platform"/>
            <consortium name="The Broad Institute Genome Sequencing Center for Infectious Disease"/>
            <person name="Wu L."/>
            <person name="Ma J."/>
        </authorList>
    </citation>
    <scope>NUCLEOTIDE SEQUENCE [LARGE SCALE GENOMIC DNA]</scope>
    <source>
        <strain evidence="12">JCM 13250</strain>
    </source>
</reference>
<evidence type="ECO:0000256" key="6">
    <source>
        <dbReference type="ARBA" id="ARBA00022692"/>
    </source>
</evidence>
<comment type="caution">
    <text evidence="11">The sequence shown here is derived from an EMBL/GenBank/DDBJ whole genome shotgun (WGS) entry which is preliminary data.</text>
</comment>
<feature type="transmembrane region" description="Helical" evidence="9">
    <location>
        <begin position="245"/>
        <end position="268"/>
    </location>
</feature>
<feature type="transmembrane region" description="Helical" evidence="9">
    <location>
        <begin position="80"/>
        <end position="99"/>
    </location>
</feature>
<evidence type="ECO:0000256" key="5">
    <source>
        <dbReference type="ARBA" id="ARBA00022597"/>
    </source>
</evidence>
<feature type="transmembrane region" description="Helical" evidence="9">
    <location>
        <begin position="280"/>
        <end position="302"/>
    </location>
</feature>
<keyword evidence="12" id="KW-1185">Reference proteome</keyword>
<evidence type="ECO:0000256" key="9">
    <source>
        <dbReference type="SAM" id="Phobius"/>
    </source>
</evidence>
<feature type="transmembrane region" description="Helical" evidence="9">
    <location>
        <begin position="147"/>
        <end position="166"/>
    </location>
</feature>
<feature type="transmembrane region" description="Helical" evidence="9">
    <location>
        <begin position="338"/>
        <end position="358"/>
    </location>
</feature>
<evidence type="ECO:0000313" key="11">
    <source>
        <dbReference type="EMBL" id="GAA1830059.1"/>
    </source>
</evidence>
<accession>A0ABP4YT37</accession>
<gene>
    <name evidence="11" type="ORF">GCM10009682_56070</name>
</gene>
<feature type="transmembrane region" description="Helical" evidence="9">
    <location>
        <begin position="364"/>
        <end position="384"/>
    </location>
</feature>
<dbReference type="PROSITE" id="PS50850">
    <property type="entry name" value="MFS"/>
    <property type="match status" value="1"/>
</dbReference>
<evidence type="ECO:0000256" key="7">
    <source>
        <dbReference type="ARBA" id="ARBA00022989"/>
    </source>
</evidence>
<protein>
    <submittedName>
        <fullName evidence="11">Sugar efflux transporter</fullName>
    </submittedName>
</protein>
<dbReference type="InterPro" id="IPR020846">
    <property type="entry name" value="MFS_dom"/>
</dbReference>
<evidence type="ECO:0000313" key="12">
    <source>
        <dbReference type="Proteomes" id="UP001500218"/>
    </source>
</evidence>
<dbReference type="InterPro" id="IPR011701">
    <property type="entry name" value="MFS"/>
</dbReference>
<feature type="transmembrane region" description="Helical" evidence="9">
    <location>
        <begin position="214"/>
        <end position="233"/>
    </location>
</feature>
<name>A0ABP4YT37_9ACTN</name>
<evidence type="ECO:0000256" key="8">
    <source>
        <dbReference type="ARBA" id="ARBA00023136"/>
    </source>
</evidence>
<keyword evidence="4" id="KW-1003">Cell membrane</keyword>
<keyword evidence="5" id="KW-0762">Sugar transport</keyword>
<dbReference type="Pfam" id="PF07690">
    <property type="entry name" value="MFS_1"/>
    <property type="match status" value="1"/>
</dbReference>
<dbReference type="SUPFAM" id="SSF103473">
    <property type="entry name" value="MFS general substrate transporter"/>
    <property type="match status" value="1"/>
</dbReference>
<dbReference type="PANTHER" id="PTHR23535:SF2">
    <property type="entry name" value="SUGAR EFFLUX TRANSPORTER A-RELATED"/>
    <property type="match status" value="1"/>
</dbReference>
<evidence type="ECO:0000256" key="4">
    <source>
        <dbReference type="ARBA" id="ARBA00022475"/>
    </source>
</evidence>
<keyword evidence="6 9" id="KW-0812">Transmembrane</keyword>
<keyword evidence="3" id="KW-0813">Transport</keyword>
<evidence type="ECO:0000259" key="10">
    <source>
        <dbReference type="PROSITE" id="PS50850"/>
    </source>
</evidence>
<feature type="transmembrane region" description="Helical" evidence="9">
    <location>
        <begin position="47"/>
        <end position="68"/>
    </location>
</feature>
<evidence type="ECO:0000256" key="3">
    <source>
        <dbReference type="ARBA" id="ARBA00022448"/>
    </source>
</evidence>
<organism evidence="11 12">
    <name type="scientific">Luedemannella flava</name>
    <dbReference type="NCBI Taxonomy" id="349316"/>
    <lineage>
        <taxon>Bacteria</taxon>
        <taxon>Bacillati</taxon>
        <taxon>Actinomycetota</taxon>
        <taxon>Actinomycetes</taxon>
        <taxon>Micromonosporales</taxon>
        <taxon>Micromonosporaceae</taxon>
        <taxon>Luedemannella</taxon>
    </lineage>
</organism>
<feature type="transmembrane region" description="Helical" evidence="9">
    <location>
        <begin position="308"/>
        <end position="326"/>
    </location>
</feature>
<dbReference type="EMBL" id="BAAALT010000260">
    <property type="protein sequence ID" value="GAA1830059.1"/>
    <property type="molecule type" value="Genomic_DNA"/>
</dbReference>
<dbReference type="Gene3D" id="1.20.1250.20">
    <property type="entry name" value="MFS general substrate transporter like domains"/>
    <property type="match status" value="2"/>
</dbReference>
<comment type="subcellular location">
    <subcellularLocation>
        <location evidence="1">Cell membrane</location>
        <topology evidence="1">Multi-pass membrane protein</topology>
    </subcellularLocation>
</comment>
<evidence type="ECO:0000256" key="2">
    <source>
        <dbReference type="ARBA" id="ARBA00006523"/>
    </source>
</evidence>
<sequence>MSIASPARREIRRWIPLGLVFVTVGLSTAMAMPYLTLFLDDAVHASAVQAAVLLAAAPVASVVASAVLGRLSDRLPSRRGLLLGTALAGCAGSALTAVVRDYWVFLIITVTLTACAQAVFPQTFAYAREALEGSDRAAMTMSTLRTLFSAAWVAGPPLASILLTAGGFTLTYAIAAAMYALAALVVFLAFRQRRPTAVEDDAADAAGADAPRPIIWLTVAMFVLVWAAAYLAVQALPPFITSDLGSIGTAGLLLGLCAGLEIPLMLGFGMLATRMPIHRLLVIGAACGLGYMALASFATSLWPLVVGQLLNATAIATMSGLGITYMQDMLPRDRGRSSTLYSNAIPMGALLAGPILGAAQQTGYRLPFALGAVLYAGALVLLLLTRDTRPATRTS</sequence>
<dbReference type="PANTHER" id="PTHR23535">
    <property type="entry name" value="SUGAR EFFLUX TRANSPORTER A-RELATED"/>
    <property type="match status" value="1"/>
</dbReference>
<dbReference type="Proteomes" id="UP001500218">
    <property type="component" value="Unassembled WGS sequence"/>
</dbReference>
<keyword evidence="7 9" id="KW-1133">Transmembrane helix</keyword>
<proteinExistence type="inferred from homology"/>
<evidence type="ECO:0000256" key="1">
    <source>
        <dbReference type="ARBA" id="ARBA00004651"/>
    </source>
</evidence>